<dbReference type="PANTHER" id="PTHR20898:SF0">
    <property type="entry name" value="DAEDALUS ON 3-RELATED"/>
    <property type="match status" value="1"/>
</dbReference>
<proteinExistence type="predicted"/>
<evidence type="ECO:0000256" key="1">
    <source>
        <dbReference type="SAM" id="SignalP"/>
    </source>
</evidence>
<organism evidence="2 3">
    <name type="scientific">Drosophila kikkawai</name>
    <name type="common">Fruit fly</name>
    <dbReference type="NCBI Taxonomy" id="30033"/>
    <lineage>
        <taxon>Eukaryota</taxon>
        <taxon>Metazoa</taxon>
        <taxon>Ecdysozoa</taxon>
        <taxon>Arthropoda</taxon>
        <taxon>Hexapoda</taxon>
        <taxon>Insecta</taxon>
        <taxon>Pterygota</taxon>
        <taxon>Neoptera</taxon>
        <taxon>Endopterygota</taxon>
        <taxon>Diptera</taxon>
        <taxon>Brachycera</taxon>
        <taxon>Muscomorpha</taxon>
        <taxon>Ephydroidea</taxon>
        <taxon>Drosophilidae</taxon>
        <taxon>Drosophila</taxon>
        <taxon>Sophophora</taxon>
    </lineage>
</organism>
<evidence type="ECO:0000313" key="3">
    <source>
        <dbReference type="RefSeq" id="XP_017025370.1"/>
    </source>
</evidence>
<dbReference type="InterPro" id="IPR010512">
    <property type="entry name" value="DUF1091"/>
</dbReference>
<reference evidence="2" key="1">
    <citation type="submission" date="2025-05" db="UniProtKB">
        <authorList>
            <consortium name="RefSeq"/>
        </authorList>
    </citation>
    <scope>NUCLEOTIDE SEQUENCE [LARGE SCALE GENOMIC DNA]</scope>
    <source>
        <strain evidence="2">14028-0561.14</strain>
    </source>
</reference>
<feature type="chain" id="PRO_5028264621" evidence="1">
    <location>
        <begin position="23"/>
        <end position="178"/>
    </location>
</feature>
<gene>
    <name evidence="3" type="primary">LOC108076851</name>
</gene>
<feature type="signal peptide" evidence="1">
    <location>
        <begin position="1"/>
        <end position="22"/>
    </location>
</feature>
<keyword evidence="1" id="KW-0732">Signal</keyword>
<dbReference type="OrthoDB" id="7833484at2759"/>
<dbReference type="RefSeq" id="XP_017025370.1">
    <property type="nucleotide sequence ID" value="XM_017169881.1"/>
</dbReference>
<name>A0A6P4IAX6_DROKI</name>
<dbReference type="Pfam" id="PF06477">
    <property type="entry name" value="DUF1091"/>
    <property type="match status" value="1"/>
</dbReference>
<reference evidence="3" key="2">
    <citation type="submission" date="2025-08" db="UniProtKB">
        <authorList>
            <consortium name="RefSeq"/>
        </authorList>
    </citation>
    <scope>IDENTIFICATION</scope>
    <source>
        <strain evidence="3">14028-0561.14</strain>
        <tissue evidence="3">Whole fly</tissue>
    </source>
</reference>
<dbReference type="GeneID" id="108076851"/>
<dbReference type="Proteomes" id="UP001652661">
    <property type="component" value="Chromosome 2L"/>
</dbReference>
<keyword evidence="2" id="KW-1185">Reference proteome</keyword>
<evidence type="ECO:0000313" key="2">
    <source>
        <dbReference type="Proteomes" id="UP001652661"/>
    </source>
</evidence>
<protein>
    <submittedName>
        <fullName evidence="3">Uncharacterized protein</fullName>
    </submittedName>
</protein>
<dbReference type="PANTHER" id="PTHR20898">
    <property type="entry name" value="DAEDALUS ON 3-RELATED-RELATED"/>
    <property type="match status" value="1"/>
</dbReference>
<sequence length="178" mass="20472">MNFQNIAFVTLVDLCILNLLEGRGLDFTNVKCTSLDKTFSDFGYCYLKAENRTYKHLSLRVILYKPPVNQFKVNLALYKRSNGLSPVSFNLTVDGCKMISGHQSPWVNFLFSLFTEHSNINHSCPYNHDIIVDKLPAHFILQKFTSFLPFPEGDYVFSSNWIAYGINRANVRVHISYT</sequence>
<accession>A0A6P4IAX6</accession>
<dbReference type="AlphaFoldDB" id="A0A6P4IAX6"/>